<comment type="caution">
    <text evidence="3">The sequence shown here is derived from an EMBL/GenBank/DDBJ whole genome shotgun (WGS) entry which is preliminary data.</text>
</comment>
<accession>A0ABT8D2Z5</accession>
<evidence type="ECO:0000256" key="2">
    <source>
        <dbReference type="SAM" id="SignalP"/>
    </source>
</evidence>
<dbReference type="Proteomes" id="UP001243846">
    <property type="component" value="Unassembled WGS sequence"/>
</dbReference>
<dbReference type="EMBL" id="JAUFRC010000001">
    <property type="protein sequence ID" value="MDN3711154.1"/>
    <property type="molecule type" value="Genomic_DNA"/>
</dbReference>
<feature type="region of interest" description="Disordered" evidence="1">
    <location>
        <begin position="32"/>
        <end position="53"/>
    </location>
</feature>
<keyword evidence="2" id="KW-0732">Signal</keyword>
<evidence type="ECO:0008006" key="5">
    <source>
        <dbReference type="Google" id="ProtNLM"/>
    </source>
</evidence>
<protein>
    <recommendedName>
        <fullName evidence="5">AAA+ family ATPase</fullName>
    </recommendedName>
</protein>
<evidence type="ECO:0000313" key="3">
    <source>
        <dbReference type="EMBL" id="MDN3711154.1"/>
    </source>
</evidence>
<feature type="signal peptide" evidence="2">
    <location>
        <begin position="1"/>
        <end position="26"/>
    </location>
</feature>
<sequence length="135" mass="14570">MKLLASPLVKPALLALLVAAPLPLFAQAYEPPAADQDSAGNGSDEGDREIGKTFERGLNSLFEDLLRDIEPHMEAIGRDLGAKVNEFAPVFDDLGAMMDDIGNYQAPERLANGDILIRRKPDAPPPRPSATSFRS</sequence>
<evidence type="ECO:0000313" key="4">
    <source>
        <dbReference type="Proteomes" id="UP001243846"/>
    </source>
</evidence>
<reference evidence="4" key="1">
    <citation type="journal article" date="2019" name="Int. J. Syst. Evol. Microbiol.">
        <title>The Global Catalogue of Microorganisms (GCM) 10K type strain sequencing project: providing services to taxonomists for standard genome sequencing and annotation.</title>
        <authorList>
            <consortium name="The Broad Institute Genomics Platform"/>
            <consortium name="The Broad Institute Genome Sequencing Center for Infectious Disease"/>
            <person name="Wu L."/>
            <person name="Ma J."/>
        </authorList>
    </citation>
    <scope>NUCLEOTIDE SEQUENCE [LARGE SCALE GENOMIC DNA]</scope>
    <source>
        <strain evidence="4">CECT 8482</strain>
    </source>
</reference>
<name>A0ABT8D2Z5_9RHOB</name>
<proteinExistence type="predicted"/>
<evidence type="ECO:0000256" key="1">
    <source>
        <dbReference type="SAM" id="MobiDB-lite"/>
    </source>
</evidence>
<keyword evidence="4" id="KW-1185">Reference proteome</keyword>
<feature type="chain" id="PRO_5045880621" description="AAA+ family ATPase" evidence="2">
    <location>
        <begin position="27"/>
        <end position="135"/>
    </location>
</feature>
<gene>
    <name evidence="3" type="ORF">QWZ10_03720</name>
</gene>
<organism evidence="3 4">
    <name type="scientific">Paracoccus cavernae</name>
    <dbReference type="NCBI Taxonomy" id="1571207"/>
    <lineage>
        <taxon>Bacteria</taxon>
        <taxon>Pseudomonadati</taxon>
        <taxon>Pseudomonadota</taxon>
        <taxon>Alphaproteobacteria</taxon>
        <taxon>Rhodobacterales</taxon>
        <taxon>Paracoccaceae</taxon>
        <taxon>Paracoccus</taxon>
    </lineage>
</organism>